<dbReference type="InterPro" id="IPR003347">
    <property type="entry name" value="JmjC_dom"/>
</dbReference>
<evidence type="ECO:0000313" key="4">
    <source>
        <dbReference type="Proteomes" id="UP001465755"/>
    </source>
</evidence>
<dbReference type="InterPro" id="IPR041667">
    <property type="entry name" value="Cupin_8"/>
</dbReference>
<dbReference type="GO" id="GO:0045905">
    <property type="term" value="P:positive regulation of translational termination"/>
    <property type="evidence" value="ECO:0007669"/>
    <property type="project" value="TreeGrafter"/>
</dbReference>
<comment type="similarity">
    <text evidence="1">Belongs to the JARID1 histone demethylase family.</text>
</comment>
<evidence type="ECO:0000313" key="3">
    <source>
        <dbReference type="EMBL" id="KAK9803323.1"/>
    </source>
</evidence>
<dbReference type="PANTHER" id="PTHR12480">
    <property type="entry name" value="ARGININE DEMETHYLASE AND LYSYL-HYDROXYLASE JMJD"/>
    <property type="match status" value="1"/>
</dbReference>
<protein>
    <recommendedName>
        <fullName evidence="2">JmjC domain-containing protein</fullName>
    </recommendedName>
</protein>
<feature type="domain" description="JmjC" evidence="2">
    <location>
        <begin position="156"/>
        <end position="313"/>
    </location>
</feature>
<dbReference type="Gene3D" id="2.60.120.650">
    <property type="entry name" value="Cupin"/>
    <property type="match status" value="1"/>
</dbReference>
<evidence type="ECO:0000256" key="1">
    <source>
        <dbReference type="ARBA" id="ARBA00006801"/>
    </source>
</evidence>
<dbReference type="SUPFAM" id="SSF51197">
    <property type="entry name" value="Clavaminate synthase-like"/>
    <property type="match status" value="1"/>
</dbReference>
<dbReference type="GO" id="GO:0043565">
    <property type="term" value="F:sequence-specific DNA binding"/>
    <property type="evidence" value="ECO:0007669"/>
    <property type="project" value="TreeGrafter"/>
</dbReference>
<dbReference type="Proteomes" id="UP001465755">
    <property type="component" value="Unassembled WGS sequence"/>
</dbReference>
<dbReference type="SMART" id="SM00558">
    <property type="entry name" value="JmjC"/>
    <property type="match status" value="1"/>
</dbReference>
<dbReference type="GO" id="GO:0005634">
    <property type="term" value="C:nucleus"/>
    <property type="evidence" value="ECO:0007669"/>
    <property type="project" value="TreeGrafter"/>
</dbReference>
<dbReference type="EMBL" id="JALJOQ010000060">
    <property type="protein sequence ID" value="KAK9803323.1"/>
    <property type="molecule type" value="Genomic_DNA"/>
</dbReference>
<dbReference type="PROSITE" id="PS51184">
    <property type="entry name" value="JMJC"/>
    <property type="match status" value="1"/>
</dbReference>
<proteinExistence type="inferred from homology"/>
<dbReference type="Pfam" id="PF13621">
    <property type="entry name" value="Cupin_8"/>
    <property type="match status" value="1"/>
</dbReference>
<name>A0AAW1P351_9CHLO</name>
<dbReference type="PANTHER" id="PTHR12480:SF6">
    <property type="entry name" value="2-OXOGLUTARATE AND IRON-DEPENDENT OXYGENASE JMJD4"/>
    <property type="match status" value="1"/>
</dbReference>
<reference evidence="3 4" key="1">
    <citation type="journal article" date="2024" name="Nat. Commun.">
        <title>Phylogenomics reveals the evolutionary origins of lichenization in chlorophyte algae.</title>
        <authorList>
            <person name="Puginier C."/>
            <person name="Libourel C."/>
            <person name="Otte J."/>
            <person name="Skaloud P."/>
            <person name="Haon M."/>
            <person name="Grisel S."/>
            <person name="Petersen M."/>
            <person name="Berrin J.G."/>
            <person name="Delaux P.M."/>
            <person name="Dal Grande F."/>
            <person name="Keller J."/>
        </authorList>
    </citation>
    <scope>NUCLEOTIDE SEQUENCE [LARGE SCALE GENOMIC DNA]</scope>
    <source>
        <strain evidence="3 4">SAG 2036</strain>
    </source>
</reference>
<accession>A0AAW1P351</accession>
<sequence length="337" mass="38740">MLPAIGDKSLRWSTLQQLLEAEVAVEQGDPGLDRRLTVASHLYAAWTEKGTCPAALAERFVMEFMARNKPVIIQGLTEDWRACKEWVRPDGSPDLAFMQRNFGDAVIWATDTSSQDAGYGGGARQRMTLRDYVTWWKRYKAGKVQGLLYLKDWHFADEFPQYHAYRLPVYFHSDWLNDYFDHRRLFVYLGPKGSFTPLHADVLRSYSWSTNVCGRKRWQMLPPRHTHLLFDSFKRQMAPSFNVPDDSSTGRFPNLARARELMIECIQEPGETIFVPSGWHHCVENLEDTLSINHNWLNAHNVHWALALLQGERTDAVAAIEDCRSACSPSEFESLNA</sequence>
<comment type="caution">
    <text evidence="3">The sequence shown here is derived from an EMBL/GenBank/DDBJ whole genome shotgun (WGS) entry which is preliminary data.</text>
</comment>
<dbReference type="GO" id="GO:0016706">
    <property type="term" value="F:2-oxoglutarate-dependent dioxygenase activity"/>
    <property type="evidence" value="ECO:0007669"/>
    <property type="project" value="TreeGrafter"/>
</dbReference>
<dbReference type="InterPro" id="IPR050910">
    <property type="entry name" value="JMJD6_ArgDemeth/LysHydrox"/>
</dbReference>
<gene>
    <name evidence="3" type="ORF">WJX73_002391</name>
</gene>
<evidence type="ECO:0000259" key="2">
    <source>
        <dbReference type="PROSITE" id="PS51184"/>
    </source>
</evidence>
<keyword evidence="4" id="KW-1185">Reference proteome</keyword>
<dbReference type="AlphaFoldDB" id="A0AAW1P351"/>
<organism evidence="3 4">
    <name type="scientific">Symbiochloris irregularis</name>
    <dbReference type="NCBI Taxonomy" id="706552"/>
    <lineage>
        <taxon>Eukaryota</taxon>
        <taxon>Viridiplantae</taxon>
        <taxon>Chlorophyta</taxon>
        <taxon>core chlorophytes</taxon>
        <taxon>Trebouxiophyceae</taxon>
        <taxon>Trebouxiales</taxon>
        <taxon>Trebouxiaceae</taxon>
        <taxon>Symbiochloris</taxon>
    </lineage>
</organism>
<dbReference type="GO" id="GO:0005737">
    <property type="term" value="C:cytoplasm"/>
    <property type="evidence" value="ECO:0007669"/>
    <property type="project" value="TreeGrafter"/>
</dbReference>